<keyword evidence="3" id="KW-1185">Reference proteome</keyword>
<feature type="transmembrane region" description="Helical" evidence="1">
    <location>
        <begin position="108"/>
        <end position="124"/>
    </location>
</feature>
<evidence type="ECO:0000313" key="3">
    <source>
        <dbReference type="Proteomes" id="UP000629365"/>
    </source>
</evidence>
<keyword evidence="1" id="KW-1133">Transmembrane helix</keyword>
<sequence length="359" mass="38902">MILIGVAASVLLMFPAISAYSGYSLTDVSSALADQGAAFEQSSQRILEGTDSRTGLLLVQSLLAPLTLVALPLAALYWFERRRGLVVFLIALAVPVVTSIMVGRDQQLGWALIVVGAAWVISRYRRDIGIRWRDMIVLVGSAVIFALLFAMRKASRGLEGAFCPPGAVECLGMREERTLFDAAFQSMASYMSQGMEGLGRAFETEWAFGGGLAHSPAVNDLLARLFGFQEAPSVSAQLGEVGWSATWYWSTAITSFANDIPWILIPFLFILQGLVLGSSWVSSLRDGDFLSVGVFVLTWLGVLYTPQNLQLAASGPTYIGYVVLLLAYIFRAGLRQLDRAPRGARRAPRAPGRSAVLPN</sequence>
<evidence type="ECO:0000313" key="2">
    <source>
        <dbReference type="EMBL" id="GGD75386.1"/>
    </source>
</evidence>
<feature type="transmembrane region" description="Helical" evidence="1">
    <location>
        <begin position="136"/>
        <end position="152"/>
    </location>
</feature>
<proteinExistence type="predicted"/>
<gene>
    <name evidence="2" type="ORF">GCM10007269_18040</name>
</gene>
<keyword evidence="1" id="KW-0472">Membrane</keyword>
<protein>
    <recommendedName>
        <fullName evidence="4">Oligosaccharide repeat unit polymerase</fullName>
    </recommendedName>
</protein>
<organism evidence="2 3">
    <name type="scientific">Microbacterium murale</name>
    <dbReference type="NCBI Taxonomy" id="1081040"/>
    <lineage>
        <taxon>Bacteria</taxon>
        <taxon>Bacillati</taxon>
        <taxon>Actinomycetota</taxon>
        <taxon>Actinomycetes</taxon>
        <taxon>Micrococcales</taxon>
        <taxon>Microbacteriaceae</taxon>
        <taxon>Microbacterium</taxon>
    </lineage>
</organism>
<feature type="transmembrane region" description="Helical" evidence="1">
    <location>
        <begin position="85"/>
        <end position="102"/>
    </location>
</feature>
<name>A0ABQ1RPS4_9MICO</name>
<comment type="caution">
    <text evidence="2">The sequence shown here is derived from an EMBL/GenBank/DDBJ whole genome shotgun (WGS) entry which is preliminary data.</text>
</comment>
<evidence type="ECO:0008006" key="4">
    <source>
        <dbReference type="Google" id="ProtNLM"/>
    </source>
</evidence>
<keyword evidence="1" id="KW-0812">Transmembrane</keyword>
<feature type="transmembrane region" description="Helical" evidence="1">
    <location>
        <begin position="260"/>
        <end position="277"/>
    </location>
</feature>
<dbReference type="Proteomes" id="UP000629365">
    <property type="component" value="Unassembled WGS sequence"/>
</dbReference>
<reference evidence="3" key="1">
    <citation type="journal article" date="2019" name="Int. J. Syst. Evol. Microbiol.">
        <title>The Global Catalogue of Microorganisms (GCM) 10K type strain sequencing project: providing services to taxonomists for standard genome sequencing and annotation.</title>
        <authorList>
            <consortium name="The Broad Institute Genomics Platform"/>
            <consortium name="The Broad Institute Genome Sequencing Center for Infectious Disease"/>
            <person name="Wu L."/>
            <person name="Ma J."/>
        </authorList>
    </citation>
    <scope>NUCLEOTIDE SEQUENCE [LARGE SCALE GENOMIC DNA]</scope>
    <source>
        <strain evidence="3">CCM 7640</strain>
    </source>
</reference>
<feature type="transmembrane region" description="Helical" evidence="1">
    <location>
        <begin position="289"/>
        <end position="306"/>
    </location>
</feature>
<feature type="transmembrane region" description="Helical" evidence="1">
    <location>
        <begin position="57"/>
        <end position="78"/>
    </location>
</feature>
<dbReference type="EMBL" id="BMCM01000002">
    <property type="protein sequence ID" value="GGD75386.1"/>
    <property type="molecule type" value="Genomic_DNA"/>
</dbReference>
<feature type="transmembrane region" description="Helical" evidence="1">
    <location>
        <begin position="318"/>
        <end position="334"/>
    </location>
</feature>
<accession>A0ABQ1RPS4</accession>
<evidence type="ECO:0000256" key="1">
    <source>
        <dbReference type="SAM" id="Phobius"/>
    </source>
</evidence>